<feature type="region of interest" description="Disordered" evidence="1">
    <location>
        <begin position="1"/>
        <end position="38"/>
    </location>
</feature>
<dbReference type="Proteomes" id="UP001216907">
    <property type="component" value="Unassembled WGS sequence"/>
</dbReference>
<keyword evidence="3" id="KW-1185">Reference proteome</keyword>
<comment type="caution">
    <text evidence="2">The sequence shown here is derived from an EMBL/GenBank/DDBJ whole genome shotgun (WGS) entry which is preliminary data.</text>
</comment>
<accession>A0ABT6F6A8</accession>
<name>A0ABT6F6A8_9BACT</name>
<dbReference type="RefSeq" id="WP_277859279.1">
    <property type="nucleotide sequence ID" value="NZ_JARRAG010000001.1"/>
</dbReference>
<evidence type="ECO:0000313" key="3">
    <source>
        <dbReference type="Proteomes" id="UP001216907"/>
    </source>
</evidence>
<gene>
    <name evidence="2" type="ORF">PZE19_04015</name>
</gene>
<feature type="compositionally biased region" description="Basic and acidic residues" evidence="1">
    <location>
        <begin position="10"/>
        <end position="20"/>
    </location>
</feature>
<sequence length="77" mass="8301">MNRRQFPATECEKAPSKPESSDDDQDQPWTKPPSSPDYASMMADYHNAFEPGLRGAVVGLAIEPGSRVVDMACGDGS</sequence>
<organism evidence="2 3">
    <name type="scientific">Paludisphaera mucosa</name>
    <dbReference type="NCBI Taxonomy" id="3030827"/>
    <lineage>
        <taxon>Bacteria</taxon>
        <taxon>Pseudomonadati</taxon>
        <taxon>Planctomycetota</taxon>
        <taxon>Planctomycetia</taxon>
        <taxon>Isosphaerales</taxon>
        <taxon>Isosphaeraceae</taxon>
        <taxon>Paludisphaera</taxon>
    </lineage>
</organism>
<evidence type="ECO:0000313" key="2">
    <source>
        <dbReference type="EMBL" id="MDG3002920.1"/>
    </source>
</evidence>
<proteinExistence type="predicted"/>
<dbReference type="EMBL" id="JARRAG010000001">
    <property type="protein sequence ID" value="MDG3002920.1"/>
    <property type="molecule type" value="Genomic_DNA"/>
</dbReference>
<protein>
    <submittedName>
        <fullName evidence="2">Uncharacterized protein</fullName>
    </submittedName>
</protein>
<evidence type="ECO:0000256" key="1">
    <source>
        <dbReference type="SAM" id="MobiDB-lite"/>
    </source>
</evidence>
<reference evidence="2 3" key="1">
    <citation type="submission" date="2023-03" db="EMBL/GenBank/DDBJ databases">
        <title>Paludisphaera mucosa sp. nov. a novel planctomycete from northern fen.</title>
        <authorList>
            <person name="Ivanova A."/>
        </authorList>
    </citation>
    <scope>NUCLEOTIDE SEQUENCE [LARGE SCALE GENOMIC DNA]</scope>
    <source>
        <strain evidence="2 3">Pla2</strain>
    </source>
</reference>